<dbReference type="Proteomes" id="UP000054477">
    <property type="component" value="Unassembled WGS sequence"/>
</dbReference>
<dbReference type="AlphaFoldDB" id="A0A0C9Y6A1"/>
<reference evidence="1 2" key="1">
    <citation type="submission" date="2014-04" db="EMBL/GenBank/DDBJ databases">
        <authorList>
            <consortium name="DOE Joint Genome Institute"/>
            <person name="Kuo A."/>
            <person name="Kohler A."/>
            <person name="Nagy L.G."/>
            <person name="Floudas D."/>
            <person name="Copeland A."/>
            <person name="Barry K.W."/>
            <person name="Cichocki N."/>
            <person name="Veneault-Fourrey C."/>
            <person name="LaButti K."/>
            <person name="Lindquist E.A."/>
            <person name="Lipzen A."/>
            <person name="Lundell T."/>
            <person name="Morin E."/>
            <person name="Murat C."/>
            <person name="Sun H."/>
            <person name="Tunlid A."/>
            <person name="Henrissat B."/>
            <person name="Grigoriev I.V."/>
            <person name="Hibbett D.S."/>
            <person name="Martin F."/>
            <person name="Nordberg H.P."/>
            <person name="Cantor M.N."/>
            <person name="Hua S.X."/>
        </authorList>
    </citation>
    <scope>NUCLEOTIDE SEQUENCE [LARGE SCALE GENOMIC DNA]</scope>
    <source>
        <strain evidence="1 2">LaAM-08-1</strain>
    </source>
</reference>
<proteinExistence type="predicted"/>
<reference evidence="2" key="2">
    <citation type="submission" date="2015-01" db="EMBL/GenBank/DDBJ databases">
        <title>Evolutionary Origins and Diversification of the Mycorrhizal Mutualists.</title>
        <authorList>
            <consortium name="DOE Joint Genome Institute"/>
            <consortium name="Mycorrhizal Genomics Consortium"/>
            <person name="Kohler A."/>
            <person name="Kuo A."/>
            <person name="Nagy L.G."/>
            <person name="Floudas D."/>
            <person name="Copeland A."/>
            <person name="Barry K.W."/>
            <person name="Cichocki N."/>
            <person name="Veneault-Fourrey C."/>
            <person name="LaButti K."/>
            <person name="Lindquist E.A."/>
            <person name="Lipzen A."/>
            <person name="Lundell T."/>
            <person name="Morin E."/>
            <person name="Murat C."/>
            <person name="Riley R."/>
            <person name="Ohm R."/>
            <person name="Sun H."/>
            <person name="Tunlid A."/>
            <person name="Henrissat B."/>
            <person name="Grigoriev I.V."/>
            <person name="Hibbett D.S."/>
            <person name="Martin F."/>
        </authorList>
    </citation>
    <scope>NUCLEOTIDE SEQUENCE [LARGE SCALE GENOMIC DNA]</scope>
    <source>
        <strain evidence="2">LaAM-08-1</strain>
    </source>
</reference>
<accession>A0A0C9Y6A1</accession>
<keyword evidence="2" id="KW-1185">Reference proteome</keyword>
<name>A0A0C9Y6A1_9AGAR</name>
<sequence length="53" mass="6470">HSHGLKWMFMYKQEHKVKFQIWSTIMHTAVKLILDLNSERSKTFKNTFKLIFT</sequence>
<dbReference type="EMBL" id="KN838538">
    <property type="protein sequence ID" value="KIK09494.1"/>
    <property type="molecule type" value="Genomic_DNA"/>
</dbReference>
<evidence type="ECO:0000313" key="2">
    <source>
        <dbReference type="Proteomes" id="UP000054477"/>
    </source>
</evidence>
<evidence type="ECO:0000313" key="1">
    <source>
        <dbReference type="EMBL" id="KIK09494.1"/>
    </source>
</evidence>
<gene>
    <name evidence="1" type="ORF">K443DRAFT_82734</name>
</gene>
<feature type="non-terminal residue" evidence="1">
    <location>
        <position position="1"/>
    </location>
</feature>
<organism evidence="1 2">
    <name type="scientific">Laccaria amethystina LaAM-08-1</name>
    <dbReference type="NCBI Taxonomy" id="1095629"/>
    <lineage>
        <taxon>Eukaryota</taxon>
        <taxon>Fungi</taxon>
        <taxon>Dikarya</taxon>
        <taxon>Basidiomycota</taxon>
        <taxon>Agaricomycotina</taxon>
        <taxon>Agaricomycetes</taxon>
        <taxon>Agaricomycetidae</taxon>
        <taxon>Agaricales</taxon>
        <taxon>Agaricineae</taxon>
        <taxon>Hydnangiaceae</taxon>
        <taxon>Laccaria</taxon>
    </lineage>
</organism>
<dbReference type="HOGENOM" id="CLU_3074248_0_0_1"/>
<protein>
    <submittedName>
        <fullName evidence="1">Uncharacterized protein</fullName>
    </submittedName>
</protein>